<dbReference type="SUPFAM" id="SSF141452">
    <property type="entry name" value="Hcp1-like"/>
    <property type="match status" value="1"/>
</dbReference>
<dbReference type="Gene3D" id="2.30.110.20">
    <property type="entry name" value="Hcp1-like"/>
    <property type="match status" value="1"/>
</dbReference>
<dbReference type="InterPro" id="IPR008514">
    <property type="entry name" value="T6SS_Hcp"/>
</dbReference>
<dbReference type="Pfam" id="PF05638">
    <property type="entry name" value="T6SS_HCP"/>
    <property type="match status" value="1"/>
</dbReference>
<dbReference type="InterPro" id="IPR036624">
    <property type="entry name" value="Hcp1-lik_sf"/>
</dbReference>
<comment type="caution">
    <text evidence="1">The sequence shown here is derived from an EMBL/GenBank/DDBJ whole genome shotgun (WGS) entry which is preliminary data.</text>
</comment>
<proteinExistence type="predicted"/>
<gene>
    <name evidence="1" type="ORF">V5J35_001636</name>
</gene>
<keyword evidence="2" id="KW-1185">Reference proteome</keyword>
<dbReference type="EMBL" id="JBEWTB010000002">
    <property type="protein sequence ID" value="MET4756444.1"/>
    <property type="molecule type" value="Genomic_DNA"/>
</dbReference>
<organism evidence="1 2">
    <name type="scientific">Endozoicomonas lisbonensis</name>
    <dbReference type="NCBI Taxonomy" id="3120522"/>
    <lineage>
        <taxon>Bacteria</taxon>
        <taxon>Pseudomonadati</taxon>
        <taxon>Pseudomonadota</taxon>
        <taxon>Gammaproteobacteria</taxon>
        <taxon>Oceanospirillales</taxon>
        <taxon>Endozoicomonadaceae</taxon>
        <taxon>Endozoicomonas</taxon>
    </lineage>
</organism>
<sequence length="184" mass="20349">MANMFITWGQLQPKVGTASITGGDKITQGVDPHQFPIFTLSWGATRLVTMDIGNGRNRDHGMISMDEVTFSREMDRASEYLLSRMFVPGYKGDLVSILVTKPDREGKGNQTYLQIQLQQARIVEYCINITDGGKPVENLAATYNKIFIQHWHEDVGGELKEGGEVGYDLLTAKVISHAKVDSGG</sequence>
<evidence type="ECO:0000313" key="2">
    <source>
        <dbReference type="Proteomes" id="UP001549366"/>
    </source>
</evidence>
<reference evidence="1 2" key="1">
    <citation type="submission" date="2024-06" db="EMBL/GenBank/DDBJ databases">
        <title>Genomic Encyclopedia of Type Strains, Phase V (KMG-V): Genome sequencing to study the core and pangenomes of soil and plant-associated prokaryotes.</title>
        <authorList>
            <person name="Whitman W."/>
        </authorList>
    </citation>
    <scope>NUCLEOTIDE SEQUENCE [LARGE SCALE GENOMIC DNA]</scope>
    <source>
        <strain evidence="1 2">NE40</strain>
    </source>
</reference>
<dbReference type="Proteomes" id="UP001549366">
    <property type="component" value="Unassembled WGS sequence"/>
</dbReference>
<protein>
    <submittedName>
        <fullName evidence="1">Type VI secretion system secreted protein Hcp</fullName>
    </submittedName>
</protein>
<dbReference type="RefSeq" id="WP_354010786.1">
    <property type="nucleotide sequence ID" value="NZ_JBEWTA010000001.1"/>
</dbReference>
<accession>A0ABV2SFA0</accession>
<name>A0ABV2SFA0_9GAMM</name>
<evidence type="ECO:0000313" key="1">
    <source>
        <dbReference type="EMBL" id="MET4756444.1"/>
    </source>
</evidence>